<sequence length="47" mass="5180">MDKSMKGKNCNDQILCEALYFNPIDITAGTAIMEQGRSGTATIIQRM</sequence>
<reference evidence="2" key="1">
    <citation type="submission" date="2022-11" db="UniProtKB">
        <authorList>
            <consortium name="WormBaseParasite"/>
        </authorList>
    </citation>
    <scope>IDENTIFICATION</scope>
</reference>
<organism evidence="1 2">
    <name type="scientific">Romanomermis culicivorax</name>
    <name type="common">Nematode worm</name>
    <dbReference type="NCBI Taxonomy" id="13658"/>
    <lineage>
        <taxon>Eukaryota</taxon>
        <taxon>Metazoa</taxon>
        <taxon>Ecdysozoa</taxon>
        <taxon>Nematoda</taxon>
        <taxon>Enoplea</taxon>
        <taxon>Dorylaimia</taxon>
        <taxon>Mermithida</taxon>
        <taxon>Mermithoidea</taxon>
        <taxon>Mermithidae</taxon>
        <taxon>Romanomermis</taxon>
    </lineage>
</organism>
<keyword evidence="1" id="KW-1185">Reference proteome</keyword>
<accession>A0A915KEF4</accession>
<dbReference type="AlphaFoldDB" id="A0A915KEF4"/>
<evidence type="ECO:0000313" key="1">
    <source>
        <dbReference type="Proteomes" id="UP000887565"/>
    </source>
</evidence>
<evidence type="ECO:0000313" key="2">
    <source>
        <dbReference type="WBParaSite" id="nRc.2.0.1.t37178-RA"/>
    </source>
</evidence>
<dbReference type="Proteomes" id="UP000887565">
    <property type="component" value="Unplaced"/>
</dbReference>
<dbReference type="WBParaSite" id="nRc.2.0.1.t37178-RA">
    <property type="protein sequence ID" value="nRc.2.0.1.t37178-RA"/>
    <property type="gene ID" value="nRc.2.0.1.g37178"/>
</dbReference>
<name>A0A915KEF4_ROMCU</name>
<protein>
    <submittedName>
        <fullName evidence="2">Uncharacterized protein</fullName>
    </submittedName>
</protein>
<proteinExistence type="predicted"/>